<gene>
    <name evidence="1" type="ORF">CI610_03629</name>
</gene>
<sequence length="47" mass="5289">MSHLCTFSLFSFNLPHFCFAICNWGITYDMDNEAFKVTYMGGQGGVS</sequence>
<organism evidence="1">
    <name type="scientific">invertebrate metagenome</name>
    <dbReference type="NCBI Taxonomy" id="1711999"/>
    <lineage>
        <taxon>unclassified sequences</taxon>
        <taxon>metagenomes</taxon>
        <taxon>organismal metagenomes</taxon>
    </lineage>
</organism>
<dbReference type="EMBL" id="NSIT01000596">
    <property type="protein sequence ID" value="PJE77448.1"/>
    <property type="molecule type" value="Genomic_DNA"/>
</dbReference>
<dbReference type="AlphaFoldDB" id="A0A2H9T2L1"/>
<reference evidence="1" key="1">
    <citation type="journal article" date="2017" name="Appl. Environ. Microbiol.">
        <title>Molecular characterization of an Endozoicomonas-like organism causing infection in king scallop Pecten maximus L.</title>
        <authorList>
            <person name="Cano I."/>
            <person name="van Aerle R."/>
            <person name="Ross S."/>
            <person name="Verner-Jeffreys D.W."/>
            <person name="Paley R.K."/>
            <person name="Rimmer G."/>
            <person name="Ryder D."/>
            <person name="Hooper P."/>
            <person name="Stone D."/>
            <person name="Feist S.W."/>
        </authorList>
    </citation>
    <scope>NUCLEOTIDE SEQUENCE</scope>
</reference>
<protein>
    <submittedName>
        <fullName evidence="1">Uncharacterized protein</fullName>
    </submittedName>
</protein>
<name>A0A2H9T2L1_9ZZZZ</name>
<proteinExistence type="predicted"/>
<comment type="caution">
    <text evidence="1">The sequence shown here is derived from an EMBL/GenBank/DDBJ whole genome shotgun (WGS) entry which is preliminary data.</text>
</comment>
<evidence type="ECO:0000313" key="1">
    <source>
        <dbReference type="EMBL" id="PJE77448.1"/>
    </source>
</evidence>
<accession>A0A2H9T2L1</accession>